<dbReference type="NCBIfam" id="TIGR00813">
    <property type="entry name" value="sss"/>
    <property type="match status" value="1"/>
</dbReference>
<feature type="transmembrane region" description="Helical" evidence="12">
    <location>
        <begin position="6"/>
        <end position="24"/>
    </location>
</feature>
<dbReference type="InterPro" id="IPR051163">
    <property type="entry name" value="Sodium:Solute_Symporter_SSF"/>
</dbReference>
<dbReference type="PANTHER" id="PTHR42985:SF47">
    <property type="entry name" value="INTEGRAL MEMBRANE TRANSPORT PROTEIN"/>
    <property type="match status" value="1"/>
</dbReference>
<keyword evidence="5 12" id="KW-0812">Transmembrane</keyword>
<proteinExistence type="inferred from homology"/>
<evidence type="ECO:0000256" key="11">
    <source>
        <dbReference type="RuleBase" id="RU362091"/>
    </source>
</evidence>
<reference evidence="14" key="1">
    <citation type="submission" date="2015-11" db="EMBL/GenBank/DDBJ databases">
        <authorList>
            <person name="Varghese N."/>
        </authorList>
    </citation>
    <scope>NUCLEOTIDE SEQUENCE [LARGE SCALE GENOMIC DNA]</scope>
    <source>
        <strain evidence="14">JGI-23</strain>
    </source>
</reference>
<feature type="transmembrane region" description="Helical" evidence="12">
    <location>
        <begin position="439"/>
        <end position="457"/>
    </location>
</feature>
<dbReference type="Pfam" id="PF00474">
    <property type="entry name" value="SSF"/>
    <property type="match status" value="1"/>
</dbReference>
<dbReference type="InterPro" id="IPR038377">
    <property type="entry name" value="Na/Glc_symporter_sf"/>
</dbReference>
<dbReference type="OrthoDB" id="9803597at2"/>
<keyword evidence="9 12" id="KW-0472">Membrane</keyword>
<accession>A0A0P1MK33</accession>
<feature type="transmembrane region" description="Helical" evidence="12">
    <location>
        <begin position="334"/>
        <end position="359"/>
    </location>
</feature>
<evidence type="ECO:0000313" key="13">
    <source>
        <dbReference type="EMBL" id="CUS96030.1"/>
    </source>
</evidence>
<feature type="transmembrane region" description="Helical" evidence="12">
    <location>
        <begin position="380"/>
        <end position="402"/>
    </location>
</feature>
<dbReference type="Gene3D" id="1.20.1730.10">
    <property type="entry name" value="Sodium/glucose cotransporter"/>
    <property type="match status" value="1"/>
</dbReference>
<gene>
    <name evidence="13" type="ORF">JGI23_00042</name>
</gene>
<feature type="transmembrane region" description="Helical" evidence="12">
    <location>
        <begin position="286"/>
        <end position="311"/>
    </location>
</feature>
<dbReference type="PANTHER" id="PTHR42985">
    <property type="entry name" value="SODIUM-COUPLED MONOCARBOXYLATE TRANSPORTER"/>
    <property type="match status" value="1"/>
</dbReference>
<feature type="transmembrane region" description="Helical" evidence="12">
    <location>
        <begin position="119"/>
        <end position="148"/>
    </location>
</feature>
<keyword evidence="10" id="KW-0739">Sodium transport</keyword>
<dbReference type="CDD" id="cd11493">
    <property type="entry name" value="SLC5sbd_NIS-like_u1"/>
    <property type="match status" value="1"/>
</dbReference>
<dbReference type="PROSITE" id="PS50283">
    <property type="entry name" value="NA_SOLUT_SYMP_3"/>
    <property type="match status" value="1"/>
</dbReference>
<evidence type="ECO:0000256" key="4">
    <source>
        <dbReference type="ARBA" id="ARBA00022475"/>
    </source>
</evidence>
<dbReference type="EMBL" id="CZVW01000001">
    <property type="protein sequence ID" value="CUS96030.1"/>
    <property type="molecule type" value="Genomic_DNA"/>
</dbReference>
<evidence type="ECO:0000256" key="5">
    <source>
        <dbReference type="ARBA" id="ARBA00022692"/>
    </source>
</evidence>
<evidence type="ECO:0000256" key="10">
    <source>
        <dbReference type="ARBA" id="ARBA00023201"/>
    </source>
</evidence>
<evidence type="ECO:0000256" key="1">
    <source>
        <dbReference type="ARBA" id="ARBA00004651"/>
    </source>
</evidence>
<comment type="similarity">
    <text evidence="2 11">Belongs to the sodium:solute symporter (SSF) (TC 2.A.21) family.</text>
</comment>
<comment type="subcellular location">
    <subcellularLocation>
        <location evidence="1">Cell membrane</location>
        <topology evidence="1">Multi-pass membrane protein</topology>
    </subcellularLocation>
</comment>
<feature type="transmembrane region" description="Helical" evidence="12">
    <location>
        <begin position="75"/>
        <end position="98"/>
    </location>
</feature>
<keyword evidence="6 12" id="KW-1133">Transmembrane helix</keyword>
<keyword evidence="14" id="KW-1185">Reference proteome</keyword>
<evidence type="ECO:0000256" key="12">
    <source>
        <dbReference type="SAM" id="Phobius"/>
    </source>
</evidence>
<feature type="transmembrane region" description="Helical" evidence="12">
    <location>
        <begin position="246"/>
        <end position="265"/>
    </location>
</feature>
<evidence type="ECO:0000256" key="9">
    <source>
        <dbReference type="ARBA" id="ARBA00023136"/>
    </source>
</evidence>
<organism evidence="13 14">
    <name type="scientific">Candidatus Chryseopegocella kryptomonas</name>
    <dbReference type="NCBI Taxonomy" id="1633643"/>
    <lineage>
        <taxon>Bacteria</taxon>
        <taxon>Pseudomonadati</taxon>
        <taxon>Candidatus Kryptoniota</taxon>
        <taxon>Candidatus Chryseopegocella</taxon>
    </lineage>
</organism>
<dbReference type="GO" id="GO:0005886">
    <property type="term" value="C:plasma membrane"/>
    <property type="evidence" value="ECO:0007669"/>
    <property type="project" value="UniProtKB-SubCell"/>
</dbReference>
<evidence type="ECO:0000256" key="7">
    <source>
        <dbReference type="ARBA" id="ARBA00023053"/>
    </source>
</evidence>
<feature type="transmembrane region" description="Helical" evidence="12">
    <location>
        <begin position="192"/>
        <end position="212"/>
    </location>
</feature>
<keyword evidence="8" id="KW-0406">Ion transport</keyword>
<feature type="transmembrane region" description="Helical" evidence="12">
    <location>
        <begin position="44"/>
        <end position="69"/>
    </location>
</feature>
<feature type="transmembrane region" description="Helical" evidence="12">
    <location>
        <begin position="408"/>
        <end position="432"/>
    </location>
</feature>
<dbReference type="GO" id="GO:0015293">
    <property type="term" value="F:symporter activity"/>
    <property type="evidence" value="ECO:0007669"/>
    <property type="project" value="TreeGrafter"/>
</dbReference>
<protein>
    <submittedName>
        <fullName evidence="13">Transporter, SSS family</fullName>
    </submittedName>
</protein>
<dbReference type="AlphaFoldDB" id="A0A0P1MK33"/>
<dbReference type="RefSeq" id="WP_092346626.1">
    <property type="nucleotide sequence ID" value="NZ_CZVW01000001.1"/>
</dbReference>
<feature type="transmembrane region" description="Helical" evidence="12">
    <location>
        <begin position="160"/>
        <end position="180"/>
    </location>
</feature>
<evidence type="ECO:0000256" key="8">
    <source>
        <dbReference type="ARBA" id="ARBA00023065"/>
    </source>
</evidence>
<sequence length="492" mass="53678">MSFGLADWIIVVLYLIGVAIFGIISGGKQRSTSDYFLGARQVPWLAVCFAVVATETSALTFLSIPGVAYATNLNFLQLTFGYILGRIIVSFVLLPAYYKGELATAYQFLGIRFGKKIRNFASIVFMLTRLAADGVRLFTTAIPLAIILKSSGQLANWSDTQIYIVSIAIVSFVTFLYTFIGGVRAVIWMDVVQMFIYIGGAISAIIVLSLKIDGGISQVLNFASEKFKIINWGFDKPLNEFFTQPYTLFASLIGGAFLSMASHGADQLIVQRLLTTDSLKNSQKALITTGFIVAVQFFMFLFLGLMLYTFYNGAKMNPNEVFADFIVKYMPSGISGLIIAGLFAAAMSTLAGSMSSLASSAMIDIYKPYFGKDNDEKKELLISRIITAIWAVLLVGSAMFFMKTERTVVELALSIASFTYGGLLGSFLLGALFKKVNEIDALIGFVFGIAVMIYVILNTKIAWTWHTFIGAGATILVGNLISVVRGAVRSEV</sequence>
<feature type="transmembrane region" description="Helical" evidence="12">
    <location>
        <begin position="463"/>
        <end position="484"/>
    </location>
</feature>
<name>A0A0P1MK33_9BACT</name>
<dbReference type="InterPro" id="IPR001734">
    <property type="entry name" value="Na/solute_symporter"/>
</dbReference>
<evidence type="ECO:0000313" key="14">
    <source>
        <dbReference type="Proteomes" id="UP000199197"/>
    </source>
</evidence>
<evidence type="ECO:0000256" key="3">
    <source>
        <dbReference type="ARBA" id="ARBA00022448"/>
    </source>
</evidence>
<dbReference type="GO" id="GO:0006814">
    <property type="term" value="P:sodium ion transport"/>
    <property type="evidence" value="ECO:0007669"/>
    <property type="project" value="UniProtKB-KW"/>
</dbReference>
<evidence type="ECO:0000256" key="6">
    <source>
        <dbReference type="ARBA" id="ARBA00022989"/>
    </source>
</evidence>
<dbReference type="Proteomes" id="UP000199197">
    <property type="component" value="Unassembled WGS sequence"/>
</dbReference>
<evidence type="ECO:0000256" key="2">
    <source>
        <dbReference type="ARBA" id="ARBA00006434"/>
    </source>
</evidence>
<keyword evidence="3" id="KW-0813">Transport</keyword>
<keyword evidence="7" id="KW-0915">Sodium</keyword>
<keyword evidence="4" id="KW-1003">Cell membrane</keyword>